<keyword evidence="9 12" id="KW-0456">Lyase</keyword>
<evidence type="ECO:0000256" key="11">
    <source>
        <dbReference type="ARBA" id="ARBA00023317"/>
    </source>
</evidence>
<dbReference type="NCBIfam" id="TIGR00535">
    <property type="entry name" value="SAM_DCase"/>
    <property type="match status" value="1"/>
</dbReference>
<dbReference type="GO" id="GO:0006597">
    <property type="term" value="P:spermine biosynthetic process"/>
    <property type="evidence" value="ECO:0000318"/>
    <property type="project" value="GO_Central"/>
</dbReference>
<dbReference type="HOGENOM" id="CLU_023050_0_1_1"/>
<dbReference type="PROSITE" id="PS01336">
    <property type="entry name" value="ADOMETDC"/>
    <property type="match status" value="1"/>
</dbReference>
<dbReference type="UniPathway" id="UPA00331">
    <property type="reaction ID" value="UER00451"/>
</dbReference>
<evidence type="ECO:0000256" key="12">
    <source>
        <dbReference type="PIRNR" id="PIRNR001355"/>
    </source>
</evidence>
<keyword evidence="19" id="KW-1185">Reference proteome</keyword>
<evidence type="ECO:0000256" key="1">
    <source>
        <dbReference type="ARBA" id="ARBA00004911"/>
    </source>
</evidence>
<proteinExistence type="inferred from homology"/>
<dbReference type="OMA" id="WFEESSN"/>
<evidence type="ECO:0000313" key="17">
    <source>
        <dbReference type="EMBL" id="EEB08477.1"/>
    </source>
</evidence>
<keyword evidence="10 12" id="KW-0704">Schiff base</keyword>
<evidence type="ECO:0000256" key="16">
    <source>
        <dbReference type="PIRSR" id="PIRSR001355-5"/>
    </source>
</evidence>
<evidence type="ECO:0000256" key="8">
    <source>
        <dbReference type="ARBA" id="ARBA00023145"/>
    </source>
</evidence>
<feature type="chain" id="PRO_5042322433" description="S-adenosylmethionine decarboxylase alpha chain" evidence="16">
    <location>
        <begin position="78"/>
        <end position="376"/>
    </location>
</feature>
<dbReference type="GO" id="GO:0005829">
    <property type="term" value="C:cytosol"/>
    <property type="evidence" value="ECO:0000318"/>
    <property type="project" value="GO_Central"/>
</dbReference>
<keyword evidence="7 12" id="KW-0620">Polyamine biosynthesis</keyword>
<dbReference type="Pfam" id="PF01536">
    <property type="entry name" value="SAM_decarbox"/>
    <property type="match status" value="1"/>
</dbReference>
<evidence type="ECO:0000256" key="15">
    <source>
        <dbReference type="PIRSR" id="PIRSR001355-4"/>
    </source>
</evidence>
<evidence type="ECO:0000313" key="18">
    <source>
        <dbReference type="JaponicusDB" id="SJAG_03632"/>
    </source>
</evidence>
<dbReference type="GO" id="GO:0004014">
    <property type="term" value="F:adenosylmethionine decarboxylase activity"/>
    <property type="evidence" value="ECO:0000318"/>
    <property type="project" value="GO_Central"/>
</dbReference>
<dbReference type="eggNOG" id="KOG0788">
    <property type="taxonomic scope" value="Eukaryota"/>
</dbReference>
<dbReference type="GO" id="GO:0008295">
    <property type="term" value="P:spermidine biosynthetic process"/>
    <property type="evidence" value="ECO:0000318"/>
    <property type="project" value="GO_Central"/>
</dbReference>
<dbReference type="Proteomes" id="UP000001744">
    <property type="component" value="Unassembled WGS sequence"/>
</dbReference>
<feature type="active site" description="Schiff-base intermediate with substrate; via pyruvic acid" evidence="13">
    <location>
        <position position="78"/>
    </location>
</feature>
<comment type="similarity">
    <text evidence="2 12">Belongs to the eukaryotic AdoMetDC family.</text>
</comment>
<dbReference type="EMBL" id="KE651167">
    <property type="protein sequence ID" value="EEB08477.1"/>
    <property type="molecule type" value="Genomic_DNA"/>
</dbReference>
<dbReference type="InterPro" id="IPR016067">
    <property type="entry name" value="S-AdoMet_deCO2ase_core"/>
</dbReference>
<evidence type="ECO:0000256" key="10">
    <source>
        <dbReference type="ARBA" id="ARBA00023270"/>
    </source>
</evidence>
<dbReference type="OrthoDB" id="1068353at2759"/>
<organism evidence="17 19">
    <name type="scientific">Schizosaccharomyces japonicus (strain yFS275 / FY16936)</name>
    <name type="common">Fission yeast</name>
    <dbReference type="NCBI Taxonomy" id="402676"/>
    <lineage>
        <taxon>Eukaryota</taxon>
        <taxon>Fungi</taxon>
        <taxon>Dikarya</taxon>
        <taxon>Ascomycota</taxon>
        <taxon>Taphrinomycotina</taxon>
        <taxon>Schizosaccharomycetes</taxon>
        <taxon>Schizosaccharomycetales</taxon>
        <taxon>Schizosaccharomycetaceae</taxon>
        <taxon>Schizosaccharomyces</taxon>
    </lineage>
</organism>
<evidence type="ECO:0000256" key="3">
    <source>
        <dbReference type="ARBA" id="ARBA00022691"/>
    </source>
</evidence>
<gene>
    <name evidence="18" type="primary">spe2</name>
    <name evidence="17" type="ORF">SJAG_03632</name>
</gene>
<feature type="active site" description="Proton acceptor; for processing activity" evidence="13">
    <location>
        <position position="285"/>
    </location>
</feature>
<protein>
    <recommendedName>
        <fullName evidence="12">S-adenosylmethionine decarboxylase proenzyme</fullName>
        <ecNumber evidence="12">4.1.1.50</ecNumber>
    </recommendedName>
</protein>
<keyword evidence="5 15" id="KW-0068">Autocatalytic cleavage</keyword>
<keyword evidence="4 12" id="KW-0210">Decarboxylase</keyword>
<comment type="pathway">
    <text evidence="1 12">Amine and polyamine biosynthesis; S-adenosylmethioninamine biosynthesis; S-adenosylmethioninamine from S-adenosyl-L-methionine: step 1/1.</text>
</comment>
<dbReference type="InterPro" id="IPR001985">
    <property type="entry name" value="S-AdoMet_decarboxylase_euk"/>
</dbReference>
<dbReference type="RefSeq" id="XP_002174770.1">
    <property type="nucleotide sequence ID" value="XM_002174734.2"/>
</dbReference>
<dbReference type="STRING" id="402676.B6K4S0"/>
<dbReference type="AlphaFoldDB" id="B6K4S0"/>
<dbReference type="SUPFAM" id="SSF56276">
    <property type="entry name" value="S-adenosylmethionine decarboxylase"/>
    <property type="match status" value="1"/>
</dbReference>
<evidence type="ECO:0000313" key="19">
    <source>
        <dbReference type="Proteomes" id="UP000001744"/>
    </source>
</evidence>
<evidence type="ECO:0000256" key="13">
    <source>
        <dbReference type="PIRSR" id="PIRSR001355-1"/>
    </source>
</evidence>
<dbReference type="GeneID" id="7051340"/>
<keyword evidence="6 12" id="KW-0745">Spermidine biosynthesis</keyword>
<feature type="site" description="Cleavage (non-hydrolytic); by autolysis" evidence="15">
    <location>
        <begin position="77"/>
        <end position="78"/>
    </location>
</feature>
<evidence type="ECO:0000256" key="2">
    <source>
        <dbReference type="ARBA" id="ARBA00008466"/>
    </source>
</evidence>
<dbReference type="EC" id="4.1.1.50" evidence="12"/>
<evidence type="ECO:0000256" key="4">
    <source>
        <dbReference type="ARBA" id="ARBA00022793"/>
    </source>
</evidence>
<dbReference type="VEuPathDB" id="FungiDB:SJAG_03632"/>
<keyword evidence="8 12" id="KW-0865">Zymogen</keyword>
<feature type="active site" description="Proton acceptor; for processing activity" evidence="13">
    <location>
        <position position="272"/>
    </location>
</feature>
<accession>B6K4S0</accession>
<evidence type="ECO:0000256" key="5">
    <source>
        <dbReference type="ARBA" id="ARBA00022813"/>
    </source>
</evidence>
<comment type="cofactor">
    <cofactor evidence="12">
        <name>pyruvate</name>
        <dbReference type="ChEBI" id="CHEBI:15361"/>
    </cofactor>
    <text evidence="12">Binds 1 pyruvoyl group covalently per subunit.</text>
</comment>
<evidence type="ECO:0000256" key="14">
    <source>
        <dbReference type="PIRSR" id="PIRSR001355-3"/>
    </source>
</evidence>
<dbReference type="PIRSF" id="PIRSF001355">
    <property type="entry name" value="S-AdenosylMet_decarboxylase"/>
    <property type="match status" value="1"/>
</dbReference>
<evidence type="ECO:0000256" key="6">
    <source>
        <dbReference type="ARBA" id="ARBA00023066"/>
    </source>
</evidence>
<keyword evidence="3 12" id="KW-0949">S-adenosyl-L-methionine</keyword>
<feature type="active site" description="Proton donor; for catalytic activity" evidence="13">
    <location>
        <position position="92"/>
    </location>
</feature>
<dbReference type="InterPro" id="IPR048283">
    <property type="entry name" value="AdoMetDC-like"/>
</dbReference>
<keyword evidence="11 12" id="KW-0670">Pyruvate</keyword>
<sequence length="376" mass="42237">MAPTFIVDQEKSMEYNDSSFEGPEKLLELWFSAPMDSSKMGLRSIPRADLDEVLDLAHCKVLSVLSSNQVDAYLLSESSLFVFAHKLILKTCGTTTLLASLPRLLELAASVGFEKPIRVFYSRKNFMFPSRQLAPHKSWSDEVKCLETFFPSGSAYAVGPTNKAHWYLFSFCDEAYNNLDDNLDPEDETLEVLMTEMSPQKSLNFYSPTLGSVLAEKGYDSVEDARLHGSSVSTGHLLGAYAAEKAGVQELCWTKDGKALLDAFSFEPMGFSSNALCDDRYATIHVTPQEHCSYASFETNVSEQRFGRTMHDTVAKTIDVFGAGRFSVSLFQAKDPNRRKNTLVNKLGHFDSYIREECIVYDFPGYDLLFCSFRHK</sequence>
<feature type="chain" id="PRO_5042322434" description="S-adenosylmethionine decarboxylase beta chain" evidence="16">
    <location>
        <begin position="1"/>
        <end position="77"/>
    </location>
</feature>
<dbReference type="Gene3D" id="3.60.90.10">
    <property type="entry name" value="S-adenosylmethionine decarboxylase"/>
    <property type="match status" value="1"/>
</dbReference>
<dbReference type="PANTHER" id="PTHR11570">
    <property type="entry name" value="S-ADENOSYLMETHIONINE DECARBOXYLASE"/>
    <property type="match status" value="1"/>
</dbReference>
<dbReference type="InterPro" id="IPR018166">
    <property type="entry name" value="S-AdoMet_deCO2ase_CS"/>
</dbReference>
<name>B6K4S0_SCHJY</name>
<comment type="catalytic activity">
    <reaction evidence="12">
        <text>S-adenosyl-L-methionine + H(+) = S-adenosyl 3-(methylsulfanyl)propylamine + CO2</text>
        <dbReference type="Rhea" id="RHEA:15981"/>
        <dbReference type="ChEBI" id="CHEBI:15378"/>
        <dbReference type="ChEBI" id="CHEBI:16526"/>
        <dbReference type="ChEBI" id="CHEBI:57443"/>
        <dbReference type="ChEBI" id="CHEBI:59789"/>
        <dbReference type="EC" id="4.1.1.50"/>
    </reaction>
</comment>
<evidence type="ECO:0000256" key="9">
    <source>
        <dbReference type="ARBA" id="ARBA00023239"/>
    </source>
</evidence>
<evidence type="ECO:0000256" key="7">
    <source>
        <dbReference type="ARBA" id="ARBA00023115"/>
    </source>
</evidence>
<dbReference type="JaponicusDB" id="SJAG_03632">
    <property type="gene designation" value="spe2"/>
</dbReference>
<reference evidence="17 19" key="1">
    <citation type="journal article" date="2011" name="Science">
        <title>Comparative functional genomics of the fission yeasts.</title>
        <authorList>
            <person name="Rhind N."/>
            <person name="Chen Z."/>
            <person name="Yassour M."/>
            <person name="Thompson D.A."/>
            <person name="Haas B.J."/>
            <person name="Habib N."/>
            <person name="Wapinski I."/>
            <person name="Roy S."/>
            <person name="Lin M.F."/>
            <person name="Heiman D.I."/>
            <person name="Young S.K."/>
            <person name="Furuya K."/>
            <person name="Guo Y."/>
            <person name="Pidoux A."/>
            <person name="Chen H.M."/>
            <person name="Robbertse B."/>
            <person name="Goldberg J.M."/>
            <person name="Aoki K."/>
            <person name="Bayne E.H."/>
            <person name="Berlin A.M."/>
            <person name="Desjardins C.A."/>
            <person name="Dobbs E."/>
            <person name="Dukaj L."/>
            <person name="Fan L."/>
            <person name="FitzGerald M.G."/>
            <person name="French C."/>
            <person name="Gujja S."/>
            <person name="Hansen K."/>
            <person name="Keifenheim D."/>
            <person name="Levin J.Z."/>
            <person name="Mosher R.A."/>
            <person name="Mueller C.A."/>
            <person name="Pfiffner J."/>
            <person name="Priest M."/>
            <person name="Russ C."/>
            <person name="Smialowska A."/>
            <person name="Swoboda P."/>
            <person name="Sykes S.M."/>
            <person name="Vaughn M."/>
            <person name="Vengrova S."/>
            <person name="Yoder R."/>
            <person name="Zeng Q."/>
            <person name="Allshire R."/>
            <person name="Baulcombe D."/>
            <person name="Birren B.W."/>
            <person name="Brown W."/>
            <person name="Ekwall K."/>
            <person name="Kellis M."/>
            <person name="Leatherwood J."/>
            <person name="Levin H."/>
            <person name="Margalit H."/>
            <person name="Martienssen R."/>
            <person name="Nieduszynski C.A."/>
            <person name="Spatafora J.W."/>
            <person name="Friedman N."/>
            <person name="Dalgaard J.Z."/>
            <person name="Baumann P."/>
            <person name="Niki H."/>
            <person name="Regev A."/>
            <person name="Nusbaum C."/>
        </authorList>
    </citation>
    <scope>NUCLEOTIDE SEQUENCE [LARGE SCALE GENOMIC DNA]</scope>
    <source>
        <strain evidence="19">yFS275 / FY16936</strain>
    </source>
</reference>
<feature type="modified residue" description="Pyruvic acid (Ser); by autocatalysis" evidence="14">
    <location>
        <position position="78"/>
    </location>
</feature>
<dbReference type="PANTHER" id="PTHR11570:SF0">
    <property type="entry name" value="S-ADENOSYLMETHIONINE DECARBOXYLASE PROENZYME"/>
    <property type="match status" value="1"/>
</dbReference>